<reference evidence="3" key="1">
    <citation type="submission" date="2022-10" db="EMBL/GenBank/DDBJ databases">
        <title>Cytochrome P450 Catalyzes Benzene Ring Formation in the Biosynthesis of Trialkyl-Substituted Aromatic Polyketides.</title>
        <authorList>
            <person name="Zhao E."/>
            <person name="Ge H."/>
        </authorList>
    </citation>
    <scope>NUCLEOTIDE SEQUENCE</scope>
    <source>
        <strain evidence="3">NA0869</strain>
    </source>
</reference>
<accession>A0ABY6HZW6</accession>
<dbReference type="EMBL" id="CP107567">
    <property type="protein sequence ID" value="UYQ60271.1"/>
    <property type="molecule type" value="Genomic_DNA"/>
</dbReference>
<feature type="compositionally biased region" description="Basic and acidic residues" evidence="1">
    <location>
        <begin position="76"/>
        <end position="91"/>
    </location>
</feature>
<feature type="compositionally biased region" description="Basic and acidic residues" evidence="1">
    <location>
        <begin position="124"/>
        <end position="138"/>
    </location>
</feature>
<organism evidence="3 4">
    <name type="scientific">Streptomyces peucetius</name>
    <dbReference type="NCBI Taxonomy" id="1950"/>
    <lineage>
        <taxon>Bacteria</taxon>
        <taxon>Bacillati</taxon>
        <taxon>Actinomycetota</taxon>
        <taxon>Actinomycetes</taxon>
        <taxon>Kitasatosporales</taxon>
        <taxon>Streptomycetaceae</taxon>
        <taxon>Streptomyces</taxon>
    </lineage>
</organism>
<proteinExistence type="predicted"/>
<dbReference type="Pfam" id="PF18970">
    <property type="entry name" value="DUF5709"/>
    <property type="match status" value="1"/>
</dbReference>
<feature type="region of interest" description="Disordered" evidence="1">
    <location>
        <begin position="1"/>
        <end position="162"/>
    </location>
</feature>
<protein>
    <submittedName>
        <fullName evidence="3">DUF5709 domain-containing protein</fullName>
    </submittedName>
</protein>
<keyword evidence="4" id="KW-1185">Reference proteome</keyword>
<name>A0ABY6HZW6_STRPE</name>
<gene>
    <name evidence="3" type="ORF">OGH68_01450</name>
</gene>
<dbReference type="Proteomes" id="UP001163878">
    <property type="component" value="Chromosome"/>
</dbReference>
<feature type="compositionally biased region" description="Basic and acidic residues" evidence="1">
    <location>
        <begin position="1"/>
        <end position="15"/>
    </location>
</feature>
<feature type="domain" description="DUF5709" evidence="2">
    <location>
        <begin position="109"/>
        <end position="156"/>
    </location>
</feature>
<feature type="compositionally biased region" description="Gly residues" evidence="1">
    <location>
        <begin position="93"/>
        <end position="103"/>
    </location>
</feature>
<evidence type="ECO:0000313" key="4">
    <source>
        <dbReference type="Proteomes" id="UP001163878"/>
    </source>
</evidence>
<evidence type="ECO:0000259" key="2">
    <source>
        <dbReference type="Pfam" id="PF18970"/>
    </source>
</evidence>
<feature type="compositionally biased region" description="Basic and acidic residues" evidence="1">
    <location>
        <begin position="149"/>
        <end position="162"/>
    </location>
</feature>
<evidence type="ECO:0000313" key="3">
    <source>
        <dbReference type="EMBL" id="UYQ60271.1"/>
    </source>
</evidence>
<sequence>MSDDAVQHEQARGDDVYQPEGSDAQNRPNDDLDMENVIGERGLDDMMVEGYSPPERPLGVGKYGTTGEEQQEGESLDQRLAQERPDVEAARGDGIGDLEGGAGEPVDEEAGGPRAGRLTPAEDPAPRRPSDTVARDVGIDGGAASAEEAAMHVTDDEELRDR</sequence>
<dbReference type="RefSeq" id="WP_264241419.1">
    <property type="nucleotide sequence ID" value="NZ_CP107567.1"/>
</dbReference>
<dbReference type="InterPro" id="IPR043763">
    <property type="entry name" value="DUF5709"/>
</dbReference>
<evidence type="ECO:0000256" key="1">
    <source>
        <dbReference type="SAM" id="MobiDB-lite"/>
    </source>
</evidence>